<reference evidence="2 3" key="1">
    <citation type="submission" date="2024-03" db="EMBL/GenBank/DDBJ databases">
        <title>Sulfurimonas sp. HSL3-1.</title>
        <authorList>
            <person name="Wang S."/>
        </authorList>
    </citation>
    <scope>NUCLEOTIDE SEQUENCE [LARGE SCALE GENOMIC DNA]</scope>
    <source>
        <strain evidence="2 3">HSL3-1</strain>
    </source>
</reference>
<evidence type="ECO:0000259" key="1">
    <source>
        <dbReference type="Pfam" id="PF01458"/>
    </source>
</evidence>
<gene>
    <name evidence="2" type="ORF">WCY31_08770</name>
</gene>
<dbReference type="InterPro" id="IPR055346">
    <property type="entry name" value="Fe-S_cluster_assembly_SufBD"/>
</dbReference>
<dbReference type="RefSeq" id="WP_345972083.1">
    <property type="nucleotide sequence ID" value="NZ_CP147920.1"/>
</dbReference>
<organism evidence="2 3">
    <name type="scientific">Sulfurimonas diazotrophicus</name>
    <dbReference type="NCBI Taxonomy" id="3131939"/>
    <lineage>
        <taxon>Bacteria</taxon>
        <taxon>Pseudomonadati</taxon>
        <taxon>Campylobacterota</taxon>
        <taxon>Epsilonproteobacteria</taxon>
        <taxon>Campylobacterales</taxon>
        <taxon>Sulfurimonadaceae</taxon>
        <taxon>Sulfurimonas</taxon>
    </lineage>
</organism>
<dbReference type="Proteomes" id="UP001447842">
    <property type="component" value="Chromosome"/>
</dbReference>
<proteinExistence type="predicted"/>
<name>A0ABZ3H733_9BACT</name>
<accession>A0ABZ3H733</accession>
<dbReference type="PANTHER" id="PTHR43575">
    <property type="entry name" value="PROTEIN ABCI7, CHLOROPLASTIC"/>
    <property type="match status" value="1"/>
</dbReference>
<keyword evidence="3" id="KW-1185">Reference proteome</keyword>
<dbReference type="PANTHER" id="PTHR43575:SF1">
    <property type="entry name" value="PROTEIN ABCI7, CHLOROPLASTIC"/>
    <property type="match status" value="1"/>
</dbReference>
<sequence>MMGALTLDLVREQAQEPLFERLTTLGLPGNKTEQYRHFAIKPLFARDYTLKTAAVHTPKTGERLVIENGTVTELPAGCSISYRSPFPADPDHYDALYFLSHLLAPAVIALEIAEEASFELRHIVSDARTLLPYRLSLTVAPEKHAEIFETFEGEGSAESLVLYGIDAKIGDGTALRWIRDESGTAEETALIGTHRFHVGANGRLELKTFDFGSAQALHLYKIDLESHARCDAGHLLMASGTARRGNVVHIIHHAPHATCVQEARSVLRGAATGIFDGLIRVDAKARYADARQNTKAVLLSPQAYMYAKPQLEIYTDELEASHGATIGQLDEDALFYLRSRGIAEKEARSMLVLAFADALIGSVGDNAYAERIRADFRSAYFTAPAAKEIP</sequence>
<dbReference type="SUPFAM" id="SSF101960">
    <property type="entry name" value="Stabilizer of iron transporter SufD"/>
    <property type="match status" value="1"/>
</dbReference>
<dbReference type="Pfam" id="PF01458">
    <property type="entry name" value="SUFBD_core"/>
    <property type="match status" value="1"/>
</dbReference>
<evidence type="ECO:0000313" key="3">
    <source>
        <dbReference type="Proteomes" id="UP001447842"/>
    </source>
</evidence>
<evidence type="ECO:0000313" key="2">
    <source>
        <dbReference type="EMBL" id="XAU14343.1"/>
    </source>
</evidence>
<protein>
    <submittedName>
        <fullName evidence="2">SufD family Fe-S cluster assembly protein</fullName>
    </submittedName>
</protein>
<feature type="domain" description="SUF system FeS cluster assembly SufBD core" evidence="1">
    <location>
        <begin position="127"/>
        <end position="355"/>
    </location>
</feature>
<dbReference type="InterPro" id="IPR037284">
    <property type="entry name" value="SUF_FeS_clus_asmbl_SufBD_sf"/>
</dbReference>
<dbReference type="InterPro" id="IPR000825">
    <property type="entry name" value="SUF_FeS_clus_asmbl_SufBD_core"/>
</dbReference>
<dbReference type="EMBL" id="CP147920">
    <property type="protein sequence ID" value="XAU14343.1"/>
    <property type="molecule type" value="Genomic_DNA"/>
</dbReference>